<protein>
    <submittedName>
        <fullName evidence="2">Uncharacterized protein</fullName>
    </submittedName>
</protein>
<proteinExistence type="predicted"/>
<name>A0A9J6QUU7_9FIRM</name>
<feature type="region of interest" description="Disordered" evidence="1">
    <location>
        <begin position="1122"/>
        <end position="1145"/>
    </location>
</feature>
<gene>
    <name evidence="2" type="ORF">OBO34_10255</name>
</gene>
<evidence type="ECO:0000313" key="2">
    <source>
        <dbReference type="EMBL" id="MCU7378735.1"/>
    </source>
</evidence>
<feature type="compositionally biased region" description="Polar residues" evidence="1">
    <location>
        <begin position="1122"/>
        <end position="1137"/>
    </location>
</feature>
<keyword evidence="3" id="KW-1185">Reference proteome</keyword>
<reference evidence="2" key="1">
    <citation type="submission" date="2022-09" db="EMBL/GenBank/DDBJ databases">
        <title>Culturomic study of gut microbiota in children with autism spectrum disorder.</title>
        <authorList>
            <person name="Efimov B.A."/>
            <person name="Chaplin A.V."/>
            <person name="Sokolova S.R."/>
            <person name="Pikina A.P."/>
            <person name="Korzhanova M."/>
            <person name="Belova V."/>
            <person name="Korostin D."/>
        </authorList>
    </citation>
    <scope>NUCLEOTIDE SEQUENCE</scope>
    <source>
        <strain evidence="2">ASD5510</strain>
    </source>
</reference>
<accession>A0A9J6QUU7</accession>
<evidence type="ECO:0000313" key="3">
    <source>
        <dbReference type="Proteomes" id="UP001065549"/>
    </source>
</evidence>
<feature type="region of interest" description="Disordered" evidence="1">
    <location>
        <begin position="126"/>
        <end position="152"/>
    </location>
</feature>
<feature type="compositionally biased region" description="Low complexity" evidence="1">
    <location>
        <begin position="141"/>
        <end position="152"/>
    </location>
</feature>
<dbReference type="EMBL" id="JAOSHN010000004">
    <property type="protein sequence ID" value="MCU7378735.1"/>
    <property type="molecule type" value="Genomic_DNA"/>
</dbReference>
<dbReference type="RefSeq" id="WP_253021130.1">
    <property type="nucleotide sequence ID" value="NZ_JAOSHN010000004.1"/>
</dbReference>
<feature type="compositionally biased region" description="Basic and acidic residues" evidence="1">
    <location>
        <begin position="126"/>
        <end position="140"/>
    </location>
</feature>
<dbReference type="Proteomes" id="UP001065549">
    <property type="component" value="Unassembled WGS sequence"/>
</dbReference>
<evidence type="ECO:0000256" key="1">
    <source>
        <dbReference type="SAM" id="MobiDB-lite"/>
    </source>
</evidence>
<comment type="caution">
    <text evidence="2">The sequence shown here is derived from an EMBL/GenBank/DDBJ whole genome shotgun (WGS) entry which is preliminary data.</text>
</comment>
<organism evidence="2 3">
    <name type="scientific">Hominibacterium faecale</name>
    <dbReference type="NCBI Taxonomy" id="2839743"/>
    <lineage>
        <taxon>Bacteria</taxon>
        <taxon>Bacillati</taxon>
        <taxon>Bacillota</taxon>
        <taxon>Clostridia</taxon>
        <taxon>Peptostreptococcales</taxon>
        <taxon>Anaerovoracaceae</taxon>
        <taxon>Hominibacterium</taxon>
    </lineage>
</organism>
<sequence length="1778" mass="186431">MRMKKDQISVMQKKKKADILVALLTVCLLLFTLGMAGRQVYAEDHTVLITMDDTVRLQLPVSDGAVLLPECPPEIAALHKQEAGDGDTFAGWQEKGADDSVAAQKAGAAFPVGEKTTVALKSVWRSADRDETKEPIEPKKAAAAAKSSVKSSPAAAAVSQKTVYVNQSTGVDTNDGTKDQPVNTLDAAAGKLTKAADGGTVENNKILIQGKYSLGTGREITLFARDKSVPVTIEGDPEKDAELSQKWTTDQTESFVNLDDDLCLQKMKATGIEHIYGQGHNITIGEGVNNYGNIEGINGARYFYLYGAGNNEILNKKVGEIVVRSGKTTRIAGYVRSNPSLDAQNLPAKITISGTAEVDTIITGNASGQVINAEAEITVAGGKVGTLVGGNQGFNAAPSDFWGNTAIRISGGTVNNVLGAGTGRNQSIPTYTGHLSIEVYGGNAKNIYGGGSAAFVTKDGKVDIKISGGTVGDVFAAGQGGDGAIVAPDSGKSFTESQDLFGSMLGTATITIADNAVVTGNIYASGSGFEPASDKKYDTTKNAYLGGKADISIEGGTVKGSIYGGGRGINKTGYEQCARVDTGAEAKVTLSGGTVEGSIYGGGEIAKVGSKTQVVISKGRVKGNVYGGGKTADVTGSAEVTLSGENNNTVIEGNVYGGGEKGAVKGGTTVNIKQGTIQGSVYGGALGETNKVLVEGRSTVNMTGGWVQKNLYGGSELSNDGADVSAGTALPDLVFVNLVGGTVDHNVFGGGYKGTVNGSTHLHIGEGALGECKYYQEHPEDKPDLNPSALSVSGSVYAGGDYGGGAAGYDDITVKGTSHVYIDGTNYDTGQNNNAHQMTIAGGVFGSGASCDAGSTRLVTLKNYGVRTENEKKAASGATRSLKAIQRADRVLLLNSHVQLTGQSDAANKDQTALYSLNRVGDHGEDKVTDGLGTGLVLQSGSTLVLESPVIELAKFQSLDGSARDVKEEGITSCPNTLLLNTGTIFRVAYSDSNYGPVKGYAYLAAGEKADAYAYARQNPNTGDSDGGFIDLEGKTISFTNVDTTYRYWQVRNGTQVQAVRETVLTARTLQSGDSGYGTDGFSVAAGEIDLPPAAKDSSYKIQSITAPSGVTFTEAAKNETSAWTTSDQNNNASTPIDTEKEQKKIKDDPLSSFGLYMKSGSGFGTAAAGKVVSQRSMNAGDSNNIINTSMGSIEETLVEPQIQFYLTYDNEGITSSKEIGTVEVVLNRYDSKNVLQETTTMKVKIVTRATALTSQTVDLYATQGGSYTGKLLIPSGSDHTFSLTKVTKGSSSLVPVNGTITDHSFAIQMEPEQDQAWKSIKNKTLDLGAFSTATVIGETDGRYEAPVLFTLKNVKDFHGKDTADEIVLTLSDSSVNPAETFDVTLRVNWKESAVSKIDVQSGRQYNGLTPSDSVSINAKSAITAQFTLRQQTAVASLWLELQDNSGTRVSLPEGTRITLIQPANFYTYEVTGAETDSKIQLKDYTLMWSDTTQTLTGNLSTTPFAMIVDFESAKESIKTGDHSLRLRTEDGADSIGASFTINPGSAAISLSGGNGLSRGEHTFSLSFSAGSDTRLSGDAVAVLSPAAGKSFPKGTLFKYNGKTYYPNQGKVYLSLSDAQEVIMDTTASAGLAAEDQVINAELFSTGHSTGKTAAPLVKTSTTYTVEANPVYGIKVAADDEKRIAASGTKLSFKADYSVENQKSGEGLKIEVAVQQKEEKNYVPLASPWTVTGNEAITTGSGSQQLSVQIPEDQAPGTYRLLFTLGDQKVPYNVIVSD</sequence>